<dbReference type="PRINTS" id="PR00950">
    <property type="entry name" value="TYPE3IMSPROT"/>
</dbReference>
<dbReference type="InterPro" id="IPR029025">
    <property type="entry name" value="T3SS_substrate_exporter_C"/>
</dbReference>
<dbReference type="EMBL" id="JBHSCQ010000005">
    <property type="protein sequence ID" value="MFC4264677.1"/>
    <property type="molecule type" value="Genomic_DNA"/>
</dbReference>
<organism evidence="3 4">
    <name type="scientific">Arthrobacter cryoconiti</name>
    <dbReference type="NCBI Taxonomy" id="748907"/>
    <lineage>
        <taxon>Bacteria</taxon>
        <taxon>Bacillati</taxon>
        <taxon>Actinomycetota</taxon>
        <taxon>Actinomycetes</taxon>
        <taxon>Micrococcales</taxon>
        <taxon>Micrococcaceae</taxon>
        <taxon>Arthrobacter</taxon>
    </lineage>
</organism>
<feature type="transmembrane region" description="Helical" evidence="2">
    <location>
        <begin position="143"/>
        <end position="166"/>
    </location>
</feature>
<dbReference type="RefSeq" id="WP_230066302.1">
    <property type="nucleotide sequence ID" value="NZ_BAABLL010000019.1"/>
</dbReference>
<keyword evidence="3" id="KW-0969">Cilium</keyword>
<keyword evidence="3" id="KW-0966">Cell projection</keyword>
<proteinExistence type="predicted"/>
<evidence type="ECO:0000256" key="1">
    <source>
        <dbReference type="SAM" id="MobiDB-lite"/>
    </source>
</evidence>
<dbReference type="PANTHER" id="PTHR30531">
    <property type="entry name" value="FLAGELLAR BIOSYNTHETIC PROTEIN FLHB"/>
    <property type="match status" value="1"/>
</dbReference>
<feature type="transmembrane region" description="Helical" evidence="2">
    <location>
        <begin position="81"/>
        <end position="106"/>
    </location>
</feature>
<accession>A0ABV8QY84</accession>
<feature type="transmembrane region" description="Helical" evidence="2">
    <location>
        <begin position="186"/>
        <end position="207"/>
    </location>
</feature>
<feature type="region of interest" description="Disordered" evidence="1">
    <location>
        <begin position="368"/>
        <end position="393"/>
    </location>
</feature>
<feature type="region of interest" description="Disordered" evidence="1">
    <location>
        <begin position="1"/>
        <end position="23"/>
    </location>
</feature>
<reference evidence="4" key="1">
    <citation type="journal article" date="2019" name="Int. J. Syst. Evol. Microbiol.">
        <title>The Global Catalogue of Microorganisms (GCM) 10K type strain sequencing project: providing services to taxonomists for standard genome sequencing and annotation.</title>
        <authorList>
            <consortium name="The Broad Institute Genomics Platform"/>
            <consortium name="The Broad Institute Genome Sequencing Center for Infectious Disease"/>
            <person name="Wu L."/>
            <person name="Ma J."/>
        </authorList>
    </citation>
    <scope>NUCLEOTIDE SEQUENCE [LARGE SCALE GENOMIC DNA]</scope>
    <source>
        <strain evidence="4">CGMCC 1.10698</strain>
    </source>
</reference>
<gene>
    <name evidence="3" type="ORF">ACFOW9_03580</name>
</gene>
<evidence type="ECO:0000313" key="4">
    <source>
        <dbReference type="Proteomes" id="UP001595773"/>
    </source>
</evidence>
<feature type="compositionally biased region" description="Polar residues" evidence="1">
    <location>
        <begin position="368"/>
        <end position="380"/>
    </location>
</feature>
<dbReference type="Pfam" id="PF01312">
    <property type="entry name" value="Bac_export_2"/>
    <property type="match status" value="1"/>
</dbReference>
<sequence length="393" mass="41279">MAESGEKTEKATERRMKDVREKGKLSRSQDLTAWVGVGTAVIMLPGVIERASNALAEQMFTAATMTEHPDSQLALKALESALGTVAGILGPLLFAVVVAVTAAAAIQGGIHFKKFKPKFEQFNPLPGLKNVVGAQAMWNGVKALLKTAVVGLVLYVVIVGMVPTLMTTGGLQISELLSATSAGVAQLVQFAVAAGMLLALADVFVVARRNRKKTRMTKKEVKDENKSSDGDPMIKSARRQRQLAMARNRMMSAVATADVVLVNPVHVAVALKYEPGKSAPRVVAKGADRVAARIRVEAEAKKVPMVKDIPLARALHGSCEIGAEIPVDLYNQVAAVLAFVIALKKRGQAAGMHQILAAGSAIPASVVSYSESPPGNSTPAPSAPVSLSKGLLA</sequence>
<name>A0ABV8QY84_9MICC</name>
<dbReference type="Proteomes" id="UP001595773">
    <property type="component" value="Unassembled WGS sequence"/>
</dbReference>
<keyword evidence="2" id="KW-1133">Transmembrane helix</keyword>
<keyword evidence="2" id="KW-0472">Membrane</keyword>
<dbReference type="Gene3D" id="6.10.250.2080">
    <property type="match status" value="1"/>
</dbReference>
<keyword evidence="2" id="KW-0812">Transmembrane</keyword>
<protein>
    <submittedName>
        <fullName evidence="3">Flagellar biosynthesis protein FlhB</fullName>
    </submittedName>
</protein>
<dbReference type="PANTHER" id="PTHR30531:SF12">
    <property type="entry name" value="FLAGELLAR BIOSYNTHETIC PROTEIN FLHB"/>
    <property type="match status" value="1"/>
</dbReference>
<dbReference type="Gene3D" id="3.40.1690.10">
    <property type="entry name" value="secretion proteins EscU"/>
    <property type="match status" value="1"/>
</dbReference>
<keyword evidence="4" id="KW-1185">Reference proteome</keyword>
<dbReference type="InterPro" id="IPR006135">
    <property type="entry name" value="T3SS_substrate_exporter"/>
</dbReference>
<evidence type="ECO:0000256" key="2">
    <source>
        <dbReference type="SAM" id="Phobius"/>
    </source>
</evidence>
<dbReference type="SUPFAM" id="SSF160544">
    <property type="entry name" value="EscU C-terminal domain-like"/>
    <property type="match status" value="1"/>
</dbReference>
<feature type="transmembrane region" description="Helical" evidence="2">
    <location>
        <begin position="31"/>
        <end position="48"/>
    </location>
</feature>
<comment type="caution">
    <text evidence="3">The sequence shown here is derived from an EMBL/GenBank/DDBJ whole genome shotgun (WGS) entry which is preliminary data.</text>
</comment>
<evidence type="ECO:0000313" key="3">
    <source>
        <dbReference type="EMBL" id="MFC4264677.1"/>
    </source>
</evidence>
<keyword evidence="3" id="KW-0282">Flagellum</keyword>